<dbReference type="Gene3D" id="1.20.1050.10">
    <property type="match status" value="1"/>
</dbReference>
<keyword evidence="3" id="KW-1185">Reference proteome</keyword>
<reference evidence="2 3" key="1">
    <citation type="submission" date="2024-06" db="EMBL/GenBank/DDBJ databases">
        <authorList>
            <person name="Woo H."/>
        </authorList>
    </citation>
    <scope>NUCLEOTIDE SEQUENCE [LARGE SCALE GENOMIC DNA]</scope>
    <source>
        <strain evidence="2 3">S2-g</strain>
    </source>
</reference>
<evidence type="ECO:0000259" key="1">
    <source>
        <dbReference type="PROSITE" id="PS50404"/>
    </source>
</evidence>
<dbReference type="CDD" id="cd03043">
    <property type="entry name" value="GST_N_1"/>
    <property type="match status" value="1"/>
</dbReference>
<dbReference type="SUPFAM" id="SSF47616">
    <property type="entry name" value="GST C-terminal domain-like"/>
    <property type="match status" value="1"/>
</dbReference>
<evidence type="ECO:0000313" key="3">
    <source>
        <dbReference type="Proteomes" id="UP001556170"/>
    </source>
</evidence>
<dbReference type="CDD" id="cd03194">
    <property type="entry name" value="GST_C_3"/>
    <property type="match status" value="1"/>
</dbReference>
<dbReference type="RefSeq" id="WP_367843143.1">
    <property type="nucleotide sequence ID" value="NZ_JBFOHL010000001.1"/>
</dbReference>
<name>A0ABV3QJR3_9GAMM</name>
<dbReference type="PANTHER" id="PTHR42673:SF4">
    <property type="entry name" value="MALEYLACETOACETATE ISOMERASE"/>
    <property type="match status" value="1"/>
</dbReference>
<dbReference type="InterPro" id="IPR036282">
    <property type="entry name" value="Glutathione-S-Trfase_C_sf"/>
</dbReference>
<dbReference type="Gene3D" id="3.40.30.10">
    <property type="entry name" value="Glutaredoxin"/>
    <property type="match status" value="1"/>
</dbReference>
<dbReference type="Pfam" id="PF13409">
    <property type="entry name" value="GST_N_2"/>
    <property type="match status" value="1"/>
</dbReference>
<dbReference type="InterPro" id="IPR004045">
    <property type="entry name" value="Glutathione_S-Trfase_N"/>
</dbReference>
<dbReference type="Pfam" id="PF13410">
    <property type="entry name" value="GST_C_2"/>
    <property type="match status" value="1"/>
</dbReference>
<dbReference type="InterPro" id="IPR040079">
    <property type="entry name" value="Glutathione_S-Trfase"/>
</dbReference>
<organism evidence="2 3">
    <name type="scientific">Rhodanobacter geophilus</name>
    <dbReference type="NCBI Taxonomy" id="3162488"/>
    <lineage>
        <taxon>Bacteria</taxon>
        <taxon>Pseudomonadati</taxon>
        <taxon>Pseudomonadota</taxon>
        <taxon>Gammaproteobacteria</taxon>
        <taxon>Lysobacterales</taxon>
        <taxon>Rhodanobacteraceae</taxon>
        <taxon>Rhodanobacter</taxon>
    </lineage>
</organism>
<dbReference type="PROSITE" id="PS50404">
    <property type="entry name" value="GST_NTER"/>
    <property type="match status" value="1"/>
</dbReference>
<sequence>MYELYIANKNYSSWSLRPWVLLRGLGIPFDEKLVPFLGGVGANWDAFRTFSPTGKVPCLRDSDTVVWDSLAIAEYVAEAHAGVWPADRVARAWARCAAAEMHSGFMALRSVCTMNCGVRVRVEAPDAALRKDIARVGELWNDGLDRFGGPFLAGAAFSAVDAFYAPVAFRIQSYGLRLDEASQAYVQRLLDLPAMREWYAAALAETWRDPEHEDEAHRAGTWLQDLRAS</sequence>
<protein>
    <submittedName>
        <fullName evidence="2">Glutathione S-transferase N-terminal domain-containing protein</fullName>
    </submittedName>
</protein>
<gene>
    <name evidence="2" type="ORF">ABQJ56_01115</name>
</gene>
<dbReference type="PANTHER" id="PTHR42673">
    <property type="entry name" value="MALEYLACETOACETATE ISOMERASE"/>
    <property type="match status" value="1"/>
</dbReference>
<dbReference type="Proteomes" id="UP001556170">
    <property type="component" value="Unassembled WGS sequence"/>
</dbReference>
<comment type="caution">
    <text evidence="2">The sequence shown here is derived from an EMBL/GenBank/DDBJ whole genome shotgun (WGS) entry which is preliminary data.</text>
</comment>
<dbReference type="EMBL" id="JBFOHL010000001">
    <property type="protein sequence ID" value="MEW9622833.1"/>
    <property type="molecule type" value="Genomic_DNA"/>
</dbReference>
<proteinExistence type="predicted"/>
<accession>A0ABV3QJR3</accession>
<feature type="domain" description="GST N-terminal" evidence="1">
    <location>
        <begin position="2"/>
        <end position="84"/>
    </location>
</feature>
<dbReference type="SUPFAM" id="SSF52833">
    <property type="entry name" value="Thioredoxin-like"/>
    <property type="match status" value="1"/>
</dbReference>
<evidence type="ECO:0000313" key="2">
    <source>
        <dbReference type="EMBL" id="MEW9622833.1"/>
    </source>
</evidence>
<dbReference type="InterPro" id="IPR036249">
    <property type="entry name" value="Thioredoxin-like_sf"/>
</dbReference>
<dbReference type="SFLD" id="SFLDS00019">
    <property type="entry name" value="Glutathione_Transferase_(cytos"/>
    <property type="match status" value="1"/>
</dbReference>